<keyword evidence="5" id="KW-1185">Reference proteome</keyword>
<evidence type="ECO:0000313" key="4">
    <source>
        <dbReference type="EMBL" id="MFC6022335.1"/>
    </source>
</evidence>
<feature type="chain" id="PRO_5046990003" evidence="2">
    <location>
        <begin position="25"/>
        <end position="466"/>
    </location>
</feature>
<evidence type="ECO:0000256" key="2">
    <source>
        <dbReference type="SAM" id="SignalP"/>
    </source>
</evidence>
<dbReference type="PANTHER" id="PTHR19328">
    <property type="entry name" value="HEDGEHOG-INTERACTING PROTEIN"/>
    <property type="match status" value="1"/>
</dbReference>
<dbReference type="Proteomes" id="UP001596203">
    <property type="component" value="Unassembled WGS sequence"/>
</dbReference>
<dbReference type="RefSeq" id="WP_377431827.1">
    <property type="nucleotide sequence ID" value="NZ_JBHSPR010000060.1"/>
</dbReference>
<dbReference type="InterPro" id="IPR011042">
    <property type="entry name" value="6-blade_b-propeller_TolB-like"/>
</dbReference>
<comment type="caution">
    <text evidence="4">The sequence shown here is derived from an EMBL/GenBank/DDBJ whole genome shotgun (WGS) entry which is preliminary data.</text>
</comment>
<sequence>MSRTRLRATAYVLAAFLVATGTVGGDPARAALPPGFTDVVVFSGLTQPTKVAFSPDGRVFVAEKSGIIKVFDSLTDSTPIVFADLRRQVYDYSDLGMVGLALPPGFPTRNPWVYVSYTYDAPIGGTAPRYHDTCPAANRCLASARVSRLVISNGQLVERVLLNDWCQQSNTHSIGDIVFARDGTLLVAGGDGASGNAVDYGQLGNPTNPCGDPPAPVGGVMTPPTAEGGALRAQDVRTPADPTGLSGTLIRVHPTTGRAPGDNPLASSRDPNTRRIVAYGLRNPFRFVLRPGTGEVWLGDVGFRTWEEIDRLPNPLASPVRNYGWPCYEGAGQQPNYRAAGLDLCRTLYAAPPGTVTAPYYAYQHSQAVVPGDGCHVPDGAITALAFYPAAGGYPTRYRRALFFADYERGCIWAMRARANGLPNPAAIDLITANAGGPVDLVVGPGNEVYYVDLTGGTVRRLHFGG</sequence>
<evidence type="ECO:0000256" key="1">
    <source>
        <dbReference type="SAM" id="MobiDB-lite"/>
    </source>
</evidence>
<gene>
    <name evidence="4" type="ORF">ACFP2T_40035</name>
</gene>
<dbReference type="InterPro" id="IPR011041">
    <property type="entry name" value="Quinoprot_gluc/sorb_DH_b-prop"/>
</dbReference>
<dbReference type="Gene3D" id="2.120.10.30">
    <property type="entry name" value="TolB, C-terminal domain"/>
    <property type="match status" value="1"/>
</dbReference>
<keyword evidence="2" id="KW-0732">Signal</keyword>
<protein>
    <submittedName>
        <fullName evidence="4">PQQ-dependent sugar dehydrogenase</fullName>
    </submittedName>
</protein>
<reference evidence="5" key="1">
    <citation type="journal article" date="2019" name="Int. J. Syst. Evol. Microbiol.">
        <title>The Global Catalogue of Microorganisms (GCM) 10K type strain sequencing project: providing services to taxonomists for standard genome sequencing and annotation.</title>
        <authorList>
            <consortium name="The Broad Institute Genomics Platform"/>
            <consortium name="The Broad Institute Genome Sequencing Center for Infectious Disease"/>
            <person name="Wu L."/>
            <person name="Ma J."/>
        </authorList>
    </citation>
    <scope>NUCLEOTIDE SEQUENCE [LARGE SCALE GENOMIC DNA]</scope>
    <source>
        <strain evidence="5">ZS-35-S2</strain>
    </source>
</reference>
<dbReference type="PANTHER" id="PTHR19328:SF13">
    <property type="entry name" value="HIPL1 PROTEIN"/>
    <property type="match status" value="1"/>
</dbReference>
<feature type="region of interest" description="Disordered" evidence="1">
    <location>
        <begin position="236"/>
        <end position="270"/>
    </location>
</feature>
<evidence type="ECO:0000313" key="5">
    <source>
        <dbReference type="Proteomes" id="UP001596203"/>
    </source>
</evidence>
<proteinExistence type="predicted"/>
<dbReference type="SUPFAM" id="SSF50952">
    <property type="entry name" value="Soluble quinoprotein glucose dehydrogenase"/>
    <property type="match status" value="1"/>
</dbReference>
<feature type="domain" description="Glucose/Sorbosone dehydrogenase" evidence="3">
    <location>
        <begin position="45"/>
        <end position="194"/>
    </location>
</feature>
<name>A0ABW1KL69_9ACTN</name>
<dbReference type="InterPro" id="IPR012938">
    <property type="entry name" value="Glc/Sorbosone_DH"/>
</dbReference>
<dbReference type="Pfam" id="PF07995">
    <property type="entry name" value="GSDH"/>
    <property type="match status" value="2"/>
</dbReference>
<feature type="signal peptide" evidence="2">
    <location>
        <begin position="1"/>
        <end position="24"/>
    </location>
</feature>
<dbReference type="EMBL" id="JBHSPR010000060">
    <property type="protein sequence ID" value="MFC6022335.1"/>
    <property type="molecule type" value="Genomic_DNA"/>
</dbReference>
<evidence type="ECO:0000259" key="3">
    <source>
        <dbReference type="Pfam" id="PF07995"/>
    </source>
</evidence>
<organism evidence="4 5">
    <name type="scientific">Plantactinospora solaniradicis</name>
    <dbReference type="NCBI Taxonomy" id="1723736"/>
    <lineage>
        <taxon>Bacteria</taxon>
        <taxon>Bacillati</taxon>
        <taxon>Actinomycetota</taxon>
        <taxon>Actinomycetes</taxon>
        <taxon>Micromonosporales</taxon>
        <taxon>Micromonosporaceae</taxon>
        <taxon>Plantactinospora</taxon>
    </lineage>
</organism>
<accession>A0ABW1KL69</accession>
<feature type="domain" description="Glucose/Sorbosone dehydrogenase" evidence="3">
    <location>
        <begin position="236"/>
        <end position="329"/>
    </location>
</feature>